<dbReference type="EMBL" id="JAIXMP010000049">
    <property type="protein sequence ID" value="KAI9245836.1"/>
    <property type="molecule type" value="Genomic_DNA"/>
</dbReference>
<dbReference type="AlphaFoldDB" id="A0AAD5JXS6"/>
<evidence type="ECO:0000313" key="2">
    <source>
        <dbReference type="EMBL" id="KAI9245836.1"/>
    </source>
</evidence>
<feature type="region of interest" description="Disordered" evidence="1">
    <location>
        <begin position="187"/>
        <end position="215"/>
    </location>
</feature>
<feature type="compositionally biased region" description="Basic and acidic residues" evidence="1">
    <location>
        <begin position="137"/>
        <end position="147"/>
    </location>
</feature>
<sequence>MDSPYSKTFFVNQYAHINNIKQKEQNQDQPNPSDENVGWYIDSNPTPCTQDQEPQQTPHSNRQGEDRFNSYYVYTKQKRNIQDQQQDTDPERPFSWYLDSYMSTSNLNEESQRPSKRSKGERQQRKEKYYNSSHCDNLGHDEKDSNKHYPSSSSFTPWYQGQATLNPTSSSSVVPNQSIALYHDEKHDPRRQQYVHQQQQQERKPETQSQVVSDPKVQYTQVKSQTNIGLQQLGHNVPQLLDTDWKGESSWLGINDDENLDVHLDEDHTGKKQKLTKLDNLDDDTSSVESYGTAPSEPIEENYGSEEGEIESIGSSEEGEIKSIGSSEEGRDENEFMSALPEMDDVYSTTQVQHCPYFMEMIEKYGPSPGSINVRGPIEHDEVKIPSEATKFLKDDVQRNWAIRMIERFSSAKVQIYRPHEIEAYSMKSEGTFKQLFYAIKGIDAILMDNVNSRRYCVFVRVDGPQLKQQADAISNILSSLGLGDIHISRHEDLHITVAKVTIKRNAHPQCLLSTVRKVMQEYNGDYSLGHYNRMHNFSKSNLGISTKEGKNHPIKIIRNMIQDELAGADYVKQIGGAGRDVHLTLYKREKAARYRKGKSRKLAEPTDEVPYPPLERKHLDDQLEAMNVDFDFGPLYIKSIEISRVAITVSSVVKYIRDYEYKL</sequence>
<dbReference type="Proteomes" id="UP001209540">
    <property type="component" value="Unassembled WGS sequence"/>
</dbReference>
<protein>
    <submittedName>
        <fullName evidence="2">Uncharacterized protein</fullName>
    </submittedName>
</protein>
<keyword evidence="3" id="KW-1185">Reference proteome</keyword>
<feature type="compositionally biased region" description="Low complexity" evidence="1">
    <location>
        <begin position="311"/>
        <end position="327"/>
    </location>
</feature>
<reference evidence="2" key="2">
    <citation type="submission" date="2023-02" db="EMBL/GenBank/DDBJ databases">
        <authorList>
            <consortium name="DOE Joint Genome Institute"/>
            <person name="Mondo S.J."/>
            <person name="Chang Y."/>
            <person name="Wang Y."/>
            <person name="Ahrendt S."/>
            <person name="Andreopoulos W."/>
            <person name="Barry K."/>
            <person name="Beard J."/>
            <person name="Benny G.L."/>
            <person name="Blankenship S."/>
            <person name="Bonito G."/>
            <person name="Cuomo C."/>
            <person name="Desiro A."/>
            <person name="Gervers K.A."/>
            <person name="Hundley H."/>
            <person name="Kuo A."/>
            <person name="LaButti K."/>
            <person name="Lang B.F."/>
            <person name="Lipzen A."/>
            <person name="O'Donnell K."/>
            <person name="Pangilinan J."/>
            <person name="Reynolds N."/>
            <person name="Sandor L."/>
            <person name="Smith M.W."/>
            <person name="Tsang A."/>
            <person name="Grigoriev I.V."/>
            <person name="Stajich J.E."/>
            <person name="Spatafora J.W."/>
        </authorList>
    </citation>
    <scope>NUCLEOTIDE SEQUENCE</scope>
    <source>
        <strain evidence="2">RSA 2281</strain>
    </source>
</reference>
<comment type="caution">
    <text evidence="2">The sequence shown here is derived from an EMBL/GenBank/DDBJ whole genome shotgun (WGS) entry which is preliminary data.</text>
</comment>
<organism evidence="2 3">
    <name type="scientific">Phascolomyces articulosus</name>
    <dbReference type="NCBI Taxonomy" id="60185"/>
    <lineage>
        <taxon>Eukaryota</taxon>
        <taxon>Fungi</taxon>
        <taxon>Fungi incertae sedis</taxon>
        <taxon>Mucoromycota</taxon>
        <taxon>Mucoromycotina</taxon>
        <taxon>Mucoromycetes</taxon>
        <taxon>Mucorales</taxon>
        <taxon>Lichtheimiaceae</taxon>
        <taxon>Phascolomyces</taxon>
    </lineage>
</organism>
<feature type="region of interest" description="Disordered" evidence="1">
    <location>
        <begin position="275"/>
        <end position="333"/>
    </location>
</feature>
<name>A0AAD5JXS6_9FUNG</name>
<feature type="compositionally biased region" description="Basic and acidic residues" evidence="1">
    <location>
        <begin position="110"/>
        <end position="129"/>
    </location>
</feature>
<evidence type="ECO:0000313" key="3">
    <source>
        <dbReference type="Proteomes" id="UP001209540"/>
    </source>
</evidence>
<proteinExistence type="predicted"/>
<accession>A0AAD5JXS6</accession>
<reference evidence="2" key="1">
    <citation type="journal article" date="2022" name="IScience">
        <title>Evolution of zygomycete secretomes and the origins of terrestrial fungal ecologies.</title>
        <authorList>
            <person name="Chang Y."/>
            <person name="Wang Y."/>
            <person name="Mondo S."/>
            <person name="Ahrendt S."/>
            <person name="Andreopoulos W."/>
            <person name="Barry K."/>
            <person name="Beard J."/>
            <person name="Benny G.L."/>
            <person name="Blankenship S."/>
            <person name="Bonito G."/>
            <person name="Cuomo C."/>
            <person name="Desiro A."/>
            <person name="Gervers K.A."/>
            <person name="Hundley H."/>
            <person name="Kuo A."/>
            <person name="LaButti K."/>
            <person name="Lang B.F."/>
            <person name="Lipzen A."/>
            <person name="O'Donnell K."/>
            <person name="Pangilinan J."/>
            <person name="Reynolds N."/>
            <person name="Sandor L."/>
            <person name="Smith M.E."/>
            <person name="Tsang A."/>
            <person name="Grigoriev I.V."/>
            <person name="Stajich J.E."/>
            <person name="Spatafora J.W."/>
        </authorList>
    </citation>
    <scope>NUCLEOTIDE SEQUENCE</scope>
    <source>
        <strain evidence="2">RSA 2281</strain>
    </source>
</reference>
<feature type="region of interest" description="Disordered" evidence="1">
    <location>
        <begin position="21"/>
        <end position="70"/>
    </location>
</feature>
<evidence type="ECO:0000256" key="1">
    <source>
        <dbReference type="SAM" id="MobiDB-lite"/>
    </source>
</evidence>
<feature type="compositionally biased region" description="Polar residues" evidence="1">
    <location>
        <begin position="43"/>
        <end position="61"/>
    </location>
</feature>
<gene>
    <name evidence="2" type="ORF">BDA99DRAFT_565720</name>
</gene>
<feature type="region of interest" description="Disordered" evidence="1">
    <location>
        <begin position="105"/>
        <end position="154"/>
    </location>
</feature>
<feature type="compositionally biased region" description="Acidic residues" evidence="1">
    <location>
        <begin position="298"/>
        <end position="310"/>
    </location>
</feature>